<keyword evidence="1" id="KW-0472">Membrane</keyword>
<organism evidence="2 3">
    <name type="scientific">Paenibacillus beijingensis</name>
    <dbReference type="NCBI Taxonomy" id="1126833"/>
    <lineage>
        <taxon>Bacteria</taxon>
        <taxon>Bacillati</taxon>
        <taxon>Bacillota</taxon>
        <taxon>Bacilli</taxon>
        <taxon>Bacillales</taxon>
        <taxon>Paenibacillaceae</taxon>
        <taxon>Paenibacillus</taxon>
    </lineage>
</organism>
<dbReference type="RefSeq" id="WP_045668914.1">
    <property type="nucleotide sequence ID" value="NZ_CP011058.1"/>
</dbReference>
<proteinExistence type="predicted"/>
<dbReference type="STRING" id="1126833.VN24_01130"/>
<dbReference type="AlphaFoldDB" id="A0A0D5NDK7"/>
<dbReference type="OrthoDB" id="2646585at2"/>
<reference evidence="3" key="2">
    <citation type="submission" date="2015-03" db="EMBL/GenBank/DDBJ databases">
        <title>Genome sequence of Paenibacillus beijingensis strain DSM 24997T.</title>
        <authorList>
            <person name="Kwak Y."/>
            <person name="Shin J.-H."/>
        </authorList>
    </citation>
    <scope>NUCLEOTIDE SEQUENCE [LARGE SCALE GENOMIC DNA]</scope>
    <source>
        <strain evidence="3">DSM 24997</strain>
    </source>
</reference>
<evidence type="ECO:0000256" key="1">
    <source>
        <dbReference type="SAM" id="Phobius"/>
    </source>
</evidence>
<keyword evidence="1" id="KW-1133">Transmembrane helix</keyword>
<keyword evidence="1" id="KW-0812">Transmembrane</keyword>
<sequence length="118" mass="12896">MIQKMSSMGKQSKYSALSVVSLLAVLLLHLIHWLSTPFLMGAASKMHSHHHDLSGSGSSVMTLLMLALVIANLISMYLAVRQLAMAWKKREGSRHHSYLCTGVSLVVLGMGIYTTISL</sequence>
<evidence type="ECO:0000313" key="2">
    <source>
        <dbReference type="EMBL" id="AJY73479.1"/>
    </source>
</evidence>
<keyword evidence="3" id="KW-1185">Reference proteome</keyword>
<evidence type="ECO:0000313" key="3">
    <source>
        <dbReference type="Proteomes" id="UP000032633"/>
    </source>
</evidence>
<dbReference type="Proteomes" id="UP000032633">
    <property type="component" value="Chromosome"/>
</dbReference>
<reference evidence="2 3" key="1">
    <citation type="journal article" date="2015" name="J. Biotechnol.">
        <title>Complete genome sequence of Paenibacillus beijingensis 7188(T) (=DSM 24997(T)), a novel rhizobacterium from jujube garden soil.</title>
        <authorList>
            <person name="Kwak Y."/>
            <person name="Shin J.H."/>
        </authorList>
    </citation>
    <scope>NUCLEOTIDE SEQUENCE [LARGE SCALE GENOMIC DNA]</scope>
    <source>
        <strain evidence="2 3">DSM 24997</strain>
    </source>
</reference>
<protein>
    <submittedName>
        <fullName evidence="2">Uncharacterized protein</fullName>
    </submittedName>
</protein>
<dbReference type="KEGG" id="pbj:VN24_01130"/>
<feature type="transmembrane region" description="Helical" evidence="1">
    <location>
        <begin position="98"/>
        <end position="116"/>
    </location>
</feature>
<gene>
    <name evidence="2" type="ORF">VN24_01130</name>
</gene>
<dbReference type="EMBL" id="CP011058">
    <property type="protein sequence ID" value="AJY73479.1"/>
    <property type="molecule type" value="Genomic_DNA"/>
</dbReference>
<dbReference type="PATRIC" id="fig|1126833.4.peg.255"/>
<dbReference type="HOGENOM" id="CLU_2082535_0_0_9"/>
<accession>A0A0D5NDK7</accession>
<name>A0A0D5NDK7_9BACL</name>
<feature type="transmembrane region" description="Helical" evidence="1">
    <location>
        <begin position="57"/>
        <end position="78"/>
    </location>
</feature>